<evidence type="ECO:0000256" key="3">
    <source>
        <dbReference type="SAM" id="MobiDB-lite"/>
    </source>
</evidence>
<dbReference type="PANTHER" id="PTHR42919:SF8">
    <property type="entry name" value="N-ALPHA-ACETYLTRANSFERASE 50"/>
    <property type="match status" value="1"/>
</dbReference>
<accession>A0A8T2TZZ2</accession>
<dbReference type="SUPFAM" id="SSF55729">
    <property type="entry name" value="Acyl-CoA N-acyltransferases (Nat)"/>
    <property type="match status" value="1"/>
</dbReference>
<dbReference type="InterPro" id="IPR051556">
    <property type="entry name" value="N-term/lysine_N-AcTrnsfr"/>
</dbReference>
<dbReference type="InterPro" id="IPR016181">
    <property type="entry name" value="Acyl_CoA_acyltransferase"/>
</dbReference>
<protein>
    <recommendedName>
        <fullName evidence="4">N-acetyltransferase domain-containing protein</fullName>
    </recommendedName>
</protein>
<evidence type="ECO:0000313" key="5">
    <source>
        <dbReference type="EMBL" id="KAH7426975.1"/>
    </source>
</evidence>
<name>A0A8T2TZZ2_CERRI</name>
<comment type="caution">
    <text evidence="5">The sequence shown here is derived from an EMBL/GenBank/DDBJ whole genome shotgun (WGS) entry which is preliminary data.</text>
</comment>
<gene>
    <name evidence="5" type="ORF">KP509_10G024900</name>
</gene>
<evidence type="ECO:0000259" key="4">
    <source>
        <dbReference type="PROSITE" id="PS51186"/>
    </source>
</evidence>
<evidence type="ECO:0000256" key="2">
    <source>
        <dbReference type="ARBA" id="ARBA00023315"/>
    </source>
</evidence>
<dbReference type="GO" id="GO:0031415">
    <property type="term" value="C:NatA complex"/>
    <property type="evidence" value="ECO:0007669"/>
    <property type="project" value="TreeGrafter"/>
</dbReference>
<dbReference type="Pfam" id="PF00583">
    <property type="entry name" value="Acetyltransf_1"/>
    <property type="match status" value="1"/>
</dbReference>
<dbReference type="PANTHER" id="PTHR42919">
    <property type="entry name" value="N-ALPHA-ACETYLTRANSFERASE"/>
    <property type="match status" value="1"/>
</dbReference>
<keyword evidence="6" id="KW-1185">Reference proteome</keyword>
<reference evidence="5" key="1">
    <citation type="submission" date="2021-08" db="EMBL/GenBank/DDBJ databases">
        <title>WGS assembly of Ceratopteris richardii.</title>
        <authorList>
            <person name="Marchant D.B."/>
            <person name="Chen G."/>
            <person name="Jenkins J."/>
            <person name="Shu S."/>
            <person name="Leebens-Mack J."/>
            <person name="Grimwood J."/>
            <person name="Schmutz J."/>
            <person name="Soltis P."/>
            <person name="Soltis D."/>
            <person name="Chen Z.-H."/>
        </authorList>
    </citation>
    <scope>NUCLEOTIDE SEQUENCE</scope>
    <source>
        <strain evidence="5">Whitten #5841</strain>
        <tissue evidence="5">Leaf</tissue>
    </source>
</reference>
<evidence type="ECO:0000256" key="1">
    <source>
        <dbReference type="ARBA" id="ARBA00022679"/>
    </source>
</evidence>
<dbReference type="GO" id="GO:0008080">
    <property type="term" value="F:N-acetyltransferase activity"/>
    <property type="evidence" value="ECO:0007669"/>
    <property type="project" value="TreeGrafter"/>
</dbReference>
<evidence type="ECO:0000313" key="6">
    <source>
        <dbReference type="Proteomes" id="UP000825935"/>
    </source>
</evidence>
<keyword evidence="1" id="KW-0808">Transferase</keyword>
<dbReference type="GO" id="GO:0007064">
    <property type="term" value="P:mitotic sister chromatid cohesion"/>
    <property type="evidence" value="ECO:0007669"/>
    <property type="project" value="TreeGrafter"/>
</dbReference>
<dbReference type="OrthoDB" id="47374at2759"/>
<proteinExistence type="predicted"/>
<sequence length="191" mass="21804">MGEEELDEGDTQAECVSLVKLSEENLGLLKQLNAVLFPIRYQKQYYMQALASAPFSQLAFFRNTCVGSITCRLEDSFTGKRLYVFTLGVLAPYRRMGIGSKLMKFIMELAEDDGEILDVYLHVQVNNEEALQFYQKFGFEVRDLIRNYYRRIDPPDCFLLSKELGSKKDDGSDAEVPISAWTSQLPLKPDS</sequence>
<dbReference type="FunFam" id="3.40.630.30:FF:000006">
    <property type="entry name" value="Putative n-alpha-acetyltransferase 50"/>
    <property type="match status" value="1"/>
</dbReference>
<dbReference type="InterPro" id="IPR000182">
    <property type="entry name" value="GNAT_dom"/>
</dbReference>
<dbReference type="PROSITE" id="PS51186">
    <property type="entry name" value="GNAT"/>
    <property type="match status" value="1"/>
</dbReference>
<organism evidence="5 6">
    <name type="scientific">Ceratopteris richardii</name>
    <name type="common">Triangle waterfern</name>
    <dbReference type="NCBI Taxonomy" id="49495"/>
    <lineage>
        <taxon>Eukaryota</taxon>
        <taxon>Viridiplantae</taxon>
        <taxon>Streptophyta</taxon>
        <taxon>Embryophyta</taxon>
        <taxon>Tracheophyta</taxon>
        <taxon>Polypodiopsida</taxon>
        <taxon>Polypodiidae</taxon>
        <taxon>Polypodiales</taxon>
        <taxon>Pteridineae</taxon>
        <taxon>Pteridaceae</taxon>
        <taxon>Parkerioideae</taxon>
        <taxon>Ceratopteris</taxon>
    </lineage>
</organism>
<dbReference type="Proteomes" id="UP000825935">
    <property type="component" value="Chromosome 10"/>
</dbReference>
<keyword evidence="2" id="KW-0012">Acyltransferase</keyword>
<dbReference type="CDD" id="cd04301">
    <property type="entry name" value="NAT_SF"/>
    <property type="match status" value="1"/>
</dbReference>
<feature type="domain" description="N-acetyltransferase" evidence="4">
    <location>
        <begin position="16"/>
        <end position="165"/>
    </location>
</feature>
<dbReference type="AlphaFoldDB" id="A0A8T2TZZ2"/>
<dbReference type="EMBL" id="CM035415">
    <property type="protein sequence ID" value="KAH7426975.1"/>
    <property type="molecule type" value="Genomic_DNA"/>
</dbReference>
<dbReference type="Gene3D" id="3.40.630.30">
    <property type="match status" value="1"/>
</dbReference>
<feature type="region of interest" description="Disordered" evidence="3">
    <location>
        <begin position="166"/>
        <end position="191"/>
    </location>
</feature>